<reference evidence="1 2" key="1">
    <citation type="submission" date="2018-05" db="EMBL/GenBank/DDBJ databases">
        <title>Genome Sequence of an Efficient Indole-Degrading Bacterium, Alcaligenes sp.YBY.</title>
        <authorList>
            <person name="Yang B."/>
        </authorList>
    </citation>
    <scope>NUCLEOTIDE SEQUENCE [LARGE SCALE GENOMIC DNA]</scope>
    <source>
        <strain evidence="1 2">YBY</strain>
    </source>
</reference>
<dbReference type="InterPro" id="IPR023393">
    <property type="entry name" value="START-like_dom_sf"/>
</dbReference>
<dbReference type="AlphaFoldDB" id="A0A2U2BGM2"/>
<evidence type="ECO:0008006" key="3">
    <source>
        <dbReference type="Google" id="ProtNLM"/>
    </source>
</evidence>
<organism evidence="1 2">
    <name type="scientific">Alcaligenes faecalis</name>
    <dbReference type="NCBI Taxonomy" id="511"/>
    <lineage>
        <taxon>Bacteria</taxon>
        <taxon>Pseudomonadati</taxon>
        <taxon>Pseudomonadota</taxon>
        <taxon>Betaproteobacteria</taxon>
        <taxon>Burkholderiales</taxon>
        <taxon>Alcaligenaceae</taxon>
        <taxon>Alcaligenes</taxon>
    </lineage>
</organism>
<dbReference type="Proteomes" id="UP000245216">
    <property type="component" value="Unassembled WGS sequence"/>
</dbReference>
<dbReference type="STRING" id="511.UZ73_16190"/>
<gene>
    <name evidence="1" type="ORF">DF183_15145</name>
</gene>
<comment type="caution">
    <text evidence="1">The sequence shown here is derived from an EMBL/GenBank/DDBJ whole genome shotgun (WGS) entry which is preliminary data.</text>
</comment>
<evidence type="ECO:0000313" key="2">
    <source>
        <dbReference type="Proteomes" id="UP000245216"/>
    </source>
</evidence>
<reference evidence="1 2" key="2">
    <citation type="submission" date="2018-05" db="EMBL/GenBank/DDBJ databases">
        <authorList>
            <person name="Lanie J.A."/>
            <person name="Ng W.-L."/>
            <person name="Kazmierczak K.M."/>
            <person name="Andrzejewski T.M."/>
            <person name="Davidsen T.M."/>
            <person name="Wayne K.J."/>
            <person name="Tettelin H."/>
            <person name="Glass J.I."/>
            <person name="Rusch D."/>
            <person name="Podicherti R."/>
            <person name="Tsui H.-C.T."/>
            <person name="Winkler M.E."/>
        </authorList>
    </citation>
    <scope>NUCLEOTIDE SEQUENCE [LARGE SCALE GENOMIC DNA]</scope>
    <source>
        <strain evidence="1 2">YBY</strain>
    </source>
</reference>
<dbReference type="SUPFAM" id="SSF55961">
    <property type="entry name" value="Bet v1-like"/>
    <property type="match status" value="1"/>
</dbReference>
<name>A0A2U2BGM2_ALCFA</name>
<proteinExistence type="predicted"/>
<dbReference type="EMBL" id="QEXO01000004">
    <property type="protein sequence ID" value="PWE13165.1"/>
    <property type="molecule type" value="Genomic_DNA"/>
</dbReference>
<dbReference type="RefSeq" id="WP_109089499.1">
    <property type="nucleotide sequence ID" value="NZ_QEXO01000004.1"/>
</dbReference>
<sequence>MDSQTWAHQASRRIERPAKLVMDYMADLDALGRWSLGCFDTQTVEPGLVVGTSLFDGSQTHVSVETLAEQGLIRYWVGSATQRTPRISAMVQPLDQDSCILIMLATRRADMDDNRWLRLQRCHETELDLIQAQLHSAA</sequence>
<protein>
    <recommendedName>
        <fullName evidence="3">SRPBCC family protein</fullName>
    </recommendedName>
</protein>
<accession>A0A2U2BGM2</accession>
<dbReference type="Gene3D" id="3.30.530.20">
    <property type="match status" value="1"/>
</dbReference>
<evidence type="ECO:0000313" key="1">
    <source>
        <dbReference type="EMBL" id="PWE13165.1"/>
    </source>
</evidence>